<dbReference type="InterPro" id="IPR001387">
    <property type="entry name" value="Cro/C1-type_HTH"/>
</dbReference>
<dbReference type="CDD" id="cd00093">
    <property type="entry name" value="HTH_XRE"/>
    <property type="match status" value="1"/>
</dbReference>
<protein>
    <submittedName>
        <fullName evidence="2">Transcriptional regulator with XRE-family HTH domain</fullName>
    </submittedName>
</protein>
<dbReference type="SUPFAM" id="SSF47413">
    <property type="entry name" value="lambda repressor-like DNA-binding domains"/>
    <property type="match status" value="1"/>
</dbReference>
<reference evidence="2" key="1">
    <citation type="submission" date="2020-10" db="EMBL/GenBank/DDBJ databases">
        <title>Sequencing the genomes of 1000 actinobacteria strains.</title>
        <authorList>
            <person name="Klenk H.-P."/>
        </authorList>
    </citation>
    <scope>NUCLEOTIDE SEQUENCE</scope>
    <source>
        <strain evidence="2">DSM 45354</strain>
    </source>
</reference>
<keyword evidence="3" id="KW-1185">Reference proteome</keyword>
<name>A0A927N195_9ACTN</name>
<gene>
    <name evidence="2" type="ORF">HEB94_007624</name>
</gene>
<dbReference type="GO" id="GO:0003677">
    <property type="term" value="F:DNA binding"/>
    <property type="evidence" value="ECO:0007669"/>
    <property type="project" value="InterPro"/>
</dbReference>
<sequence>MQYPVQSILVREALTSPKIRGPNIFGRGRSMPSTKPPTIQRRRLAAELRLFRERAQVTLEEVAARLGWSVAKISRIETAIVGVNSKDLNLLLDLYGVEGERRTAILSKTRTARTKGWWDAYAEFVPSDYIDYIELEAQLAGMRSYNAHVIHGLMQTESYARDIIRGATMGLSSPAEIDRRVEVRMTRQRLLTRERDPLRFWLVIAEPALSWVVGSPKIMAEQYDKLREYAERDNVTVQVLPASAGAHPASAGSFDILEFPNPHEPDAVYVETMTANRYVESHAEIYRYTLAFDHLRAMALSPADSVDFLTQAAEKIMSRSEER</sequence>
<feature type="domain" description="HTH cro/C1-type" evidence="1">
    <location>
        <begin position="48"/>
        <end position="102"/>
    </location>
</feature>
<dbReference type="Pfam" id="PF13560">
    <property type="entry name" value="HTH_31"/>
    <property type="match status" value="1"/>
</dbReference>
<evidence type="ECO:0000313" key="2">
    <source>
        <dbReference type="EMBL" id="MBE1610776.1"/>
    </source>
</evidence>
<accession>A0A927N195</accession>
<dbReference type="SMART" id="SM00530">
    <property type="entry name" value="HTH_XRE"/>
    <property type="match status" value="1"/>
</dbReference>
<dbReference type="Pfam" id="PF19054">
    <property type="entry name" value="DUF5753"/>
    <property type="match status" value="1"/>
</dbReference>
<evidence type="ECO:0000259" key="1">
    <source>
        <dbReference type="PROSITE" id="PS50943"/>
    </source>
</evidence>
<proteinExistence type="predicted"/>
<organism evidence="2 3">
    <name type="scientific">Actinopolymorpha pittospori</name>
    <dbReference type="NCBI Taxonomy" id="648752"/>
    <lineage>
        <taxon>Bacteria</taxon>
        <taxon>Bacillati</taxon>
        <taxon>Actinomycetota</taxon>
        <taxon>Actinomycetes</taxon>
        <taxon>Propionibacteriales</taxon>
        <taxon>Actinopolymorphaceae</taxon>
        <taxon>Actinopolymorpha</taxon>
    </lineage>
</organism>
<dbReference type="EMBL" id="JADBEM010000001">
    <property type="protein sequence ID" value="MBE1610776.1"/>
    <property type="molecule type" value="Genomic_DNA"/>
</dbReference>
<comment type="caution">
    <text evidence="2">The sequence shown here is derived from an EMBL/GenBank/DDBJ whole genome shotgun (WGS) entry which is preliminary data.</text>
</comment>
<dbReference type="InterPro" id="IPR010982">
    <property type="entry name" value="Lambda_DNA-bd_dom_sf"/>
</dbReference>
<dbReference type="AlphaFoldDB" id="A0A927N195"/>
<dbReference type="RefSeq" id="WP_345482570.1">
    <property type="nucleotide sequence ID" value="NZ_BAABJL010000018.1"/>
</dbReference>
<dbReference type="Proteomes" id="UP000638648">
    <property type="component" value="Unassembled WGS sequence"/>
</dbReference>
<dbReference type="InterPro" id="IPR043917">
    <property type="entry name" value="DUF5753"/>
</dbReference>
<evidence type="ECO:0000313" key="3">
    <source>
        <dbReference type="Proteomes" id="UP000638648"/>
    </source>
</evidence>
<dbReference type="PROSITE" id="PS50943">
    <property type="entry name" value="HTH_CROC1"/>
    <property type="match status" value="1"/>
</dbReference>
<dbReference type="Gene3D" id="1.10.260.40">
    <property type="entry name" value="lambda repressor-like DNA-binding domains"/>
    <property type="match status" value="1"/>
</dbReference>